<evidence type="ECO:0000313" key="3">
    <source>
        <dbReference type="EMBL" id="GIJ87028.1"/>
    </source>
</evidence>
<gene>
    <name evidence="3" type="ORF">Asppvi_005930</name>
</gene>
<accession>A0A9P3BD85</accession>
<reference evidence="3 4" key="1">
    <citation type="submission" date="2018-10" db="EMBL/GenBank/DDBJ databases">
        <title>Pan-genome distribution and transcriptional activeness of fungal secondary metabolism genes in Aspergillus section Fumigati.</title>
        <authorList>
            <person name="Takahashi H."/>
            <person name="Umemura M."/>
            <person name="Ninomiya A."/>
            <person name="Kusuya Y."/>
            <person name="Urayama S."/>
            <person name="Shimizu M."/>
            <person name="Watanabe A."/>
            <person name="Kamei K."/>
            <person name="Yaguchi T."/>
            <person name="Hagiwara D."/>
        </authorList>
    </citation>
    <scope>NUCLEOTIDE SEQUENCE [LARGE SCALE GENOMIC DNA]</scope>
    <source>
        <strain evidence="3 4">IFM 55266</strain>
    </source>
</reference>
<keyword evidence="4" id="KW-1185">Reference proteome</keyword>
<protein>
    <submittedName>
        <fullName evidence="3">Uncharacterized protein</fullName>
    </submittedName>
</protein>
<dbReference type="Proteomes" id="UP001043456">
    <property type="component" value="Unassembled WGS sequence"/>
</dbReference>
<comment type="caution">
    <text evidence="3">The sequence shown here is derived from an EMBL/GenBank/DDBJ whole genome shotgun (WGS) entry which is preliminary data.</text>
</comment>
<keyword evidence="2" id="KW-1133">Transmembrane helix</keyword>
<evidence type="ECO:0000313" key="4">
    <source>
        <dbReference type="Proteomes" id="UP001043456"/>
    </source>
</evidence>
<dbReference type="GeneID" id="67004541"/>
<evidence type="ECO:0000256" key="2">
    <source>
        <dbReference type="SAM" id="Phobius"/>
    </source>
</evidence>
<feature type="compositionally biased region" description="Basic and acidic residues" evidence="1">
    <location>
        <begin position="807"/>
        <end position="825"/>
    </location>
</feature>
<evidence type="ECO:0000256" key="1">
    <source>
        <dbReference type="SAM" id="MobiDB-lite"/>
    </source>
</evidence>
<feature type="transmembrane region" description="Helical" evidence="2">
    <location>
        <begin position="718"/>
        <end position="744"/>
    </location>
</feature>
<keyword evidence="2" id="KW-0472">Membrane</keyword>
<keyword evidence="2" id="KW-0812">Transmembrane</keyword>
<feature type="region of interest" description="Disordered" evidence="1">
    <location>
        <begin position="792"/>
        <end position="825"/>
    </location>
</feature>
<dbReference type="EMBL" id="BHVY01000004">
    <property type="protein sequence ID" value="GIJ87028.1"/>
    <property type="molecule type" value="Genomic_DNA"/>
</dbReference>
<sequence>MAVSLQDLTVSDVAGIIAAAIAVVQVFNPVALPVILLGFLKSSTATLSAVTWSVLARELHSSYWPTILRTDSSATSDVYRPVVVISWLRTGAKILAAVAAVVTPLGLYEDIVPQSPESAQFHYIKDKSLFGEGTPPRDAELRFSRACGGWAPVACPNSYANITTIENATSATVIGDWYDTHVPQYVIDSFQSGLSLMEPSVSSIFDIQSRYLTWSQMIQGGDMVTVDNNTAHPVSLFRPISSLIAEGGIQLAEGLVIDLQEGGIGFRNHTAPRWQPYGSEWAEDLLFVQPETQCVDLNITIDYDVAKSYSLGGGGYQNLVLTDRGGFAHLPADFSPLDWTITNSQQNPELFERAYTGAWVNNFVSMIFLNVTEPGNHTKPGTAFRYLDSSVGKTFPLLRNGTTWSFPFASIPSLTITASYGNYLQDTDIPYTGVNMNGTNYTDLGNLADSQPALQPNPFHIDHHNFTSAGVLCGRSTKFDYANISNLATGCGLVYGVPQRQTPGNPLLFQEPGSYWSIPLYSCTTGIKAWIKTVSFKFNGTDDLSGLKVTNITAKTYQDDSSKPLWGVENTGLTLRDVSPLWGLVLPETASQLNVSTLRQEHLWLPGSGELGTFSTLPNGDNLPGIEFYKNVLAGTYDVPVGGSSFDYSGAANYALLQRWGQLSRTAGGTARILNLIWTDLAANHVLGTRGLTTPASEDTSIPEIPVIFYGSRVRYHVVYGIPAFILLGLTAFVCIFTVGSIFVQGSGPQRMRSFLSETSPGRIFTSLDSDSGIFAISPKPTPKWIQEEGKRSITVKEQEDEQPTQQKDDAPSQQDRLLHNEDES</sequence>
<dbReference type="AlphaFoldDB" id="A0A9P3BD85"/>
<dbReference type="OrthoDB" id="3034003at2759"/>
<organism evidence="3 4">
    <name type="scientific">Aspergillus pseudoviridinutans</name>
    <dbReference type="NCBI Taxonomy" id="1517512"/>
    <lineage>
        <taxon>Eukaryota</taxon>
        <taxon>Fungi</taxon>
        <taxon>Dikarya</taxon>
        <taxon>Ascomycota</taxon>
        <taxon>Pezizomycotina</taxon>
        <taxon>Eurotiomycetes</taxon>
        <taxon>Eurotiomycetidae</taxon>
        <taxon>Eurotiales</taxon>
        <taxon>Aspergillaceae</taxon>
        <taxon>Aspergillus</taxon>
        <taxon>Aspergillus subgen. Fumigati</taxon>
    </lineage>
</organism>
<proteinExistence type="predicted"/>
<name>A0A9P3BD85_9EURO</name>
<dbReference type="RefSeq" id="XP_043157774.1">
    <property type="nucleotide sequence ID" value="XM_043301839.1"/>
</dbReference>